<reference evidence="6 7" key="1">
    <citation type="submission" date="2018-03" db="EMBL/GenBank/DDBJ databases">
        <title>The draft genome of Zobellella taiwanensis JCM 13381.</title>
        <authorList>
            <person name="Liu L."/>
            <person name="Li L."/>
            <person name="Wang T."/>
            <person name="Zhang X."/>
            <person name="Liang L."/>
        </authorList>
    </citation>
    <scope>NUCLEOTIDE SEQUENCE [LARGE SCALE GENOMIC DNA]</scope>
    <source>
        <strain evidence="6 7">JCM 13381</strain>
    </source>
</reference>
<dbReference type="Pfam" id="PF00497">
    <property type="entry name" value="SBP_bac_3"/>
    <property type="match status" value="1"/>
</dbReference>
<dbReference type="SUPFAM" id="SSF53850">
    <property type="entry name" value="Periplasmic binding protein-like II"/>
    <property type="match status" value="1"/>
</dbReference>
<dbReference type="SMART" id="SM00079">
    <property type="entry name" value="PBPe"/>
    <property type="match status" value="1"/>
</dbReference>
<evidence type="ECO:0000313" key="6">
    <source>
        <dbReference type="EMBL" id="PSJ45506.1"/>
    </source>
</evidence>
<dbReference type="RefSeq" id="WP_106452710.1">
    <property type="nucleotide sequence ID" value="NZ_PXYH01000005.1"/>
</dbReference>
<feature type="signal peptide" evidence="3">
    <location>
        <begin position="1"/>
        <end position="18"/>
    </location>
</feature>
<gene>
    <name evidence="6" type="ORF">C7I36_05430</name>
</gene>
<comment type="similarity">
    <text evidence="1">Belongs to the bacterial solute-binding protein 3 family.</text>
</comment>
<accession>A0A2P7R5L3</accession>
<evidence type="ECO:0000256" key="1">
    <source>
        <dbReference type="ARBA" id="ARBA00010333"/>
    </source>
</evidence>
<dbReference type="InterPro" id="IPR001320">
    <property type="entry name" value="Iontro_rcpt_C"/>
</dbReference>
<dbReference type="Gene3D" id="3.40.190.10">
    <property type="entry name" value="Periplasmic binding protein-like II"/>
    <property type="match status" value="2"/>
</dbReference>
<proteinExistence type="inferred from homology"/>
<evidence type="ECO:0000256" key="3">
    <source>
        <dbReference type="SAM" id="SignalP"/>
    </source>
</evidence>
<sequence>MKTTLRLLLLGSGLGLFAAGAQGSTLEQIQRSGEFRFCFESGYMPFEMTDKGGDFIGFDIDIAKAMARSVNVEFVPVNTGWDGIIPALQTNKCDLILGMTVTPERNLSVNFAEPYFDAGQTVLIRPALADSIDSYRQLNDENYTVTAQLGTTGEYAIKRHLGRAKVRLFESSADAAQEVANGRADAFVYDISYNAVYAAQNPGRLVHLDQAFTYGPLGWAVRKGDGDFLNFLNNYLRQIREDGSYDRLYHKWFKSDAWVGRVQ</sequence>
<dbReference type="GO" id="GO:0016020">
    <property type="term" value="C:membrane"/>
    <property type="evidence" value="ECO:0007669"/>
    <property type="project" value="InterPro"/>
</dbReference>
<dbReference type="EMBL" id="PXYH01000005">
    <property type="protein sequence ID" value="PSJ45506.1"/>
    <property type="molecule type" value="Genomic_DNA"/>
</dbReference>
<dbReference type="OrthoDB" id="9768183at2"/>
<evidence type="ECO:0000259" key="4">
    <source>
        <dbReference type="SMART" id="SM00062"/>
    </source>
</evidence>
<organism evidence="6 7">
    <name type="scientific">Zobellella taiwanensis</name>
    <dbReference type="NCBI Taxonomy" id="347535"/>
    <lineage>
        <taxon>Bacteria</taxon>
        <taxon>Pseudomonadati</taxon>
        <taxon>Pseudomonadota</taxon>
        <taxon>Gammaproteobacteria</taxon>
        <taxon>Aeromonadales</taxon>
        <taxon>Aeromonadaceae</taxon>
        <taxon>Zobellella</taxon>
    </lineage>
</organism>
<evidence type="ECO:0000256" key="2">
    <source>
        <dbReference type="ARBA" id="ARBA00022729"/>
    </source>
</evidence>
<dbReference type="SMART" id="SM00062">
    <property type="entry name" value="PBPb"/>
    <property type="match status" value="1"/>
</dbReference>
<comment type="caution">
    <text evidence="6">The sequence shown here is derived from an EMBL/GenBank/DDBJ whole genome shotgun (WGS) entry which is preliminary data.</text>
</comment>
<keyword evidence="2 3" id="KW-0732">Signal</keyword>
<dbReference type="PANTHER" id="PTHR35936:SF38">
    <property type="entry name" value="GLUTAMINE-BINDING PERIPLASMIC PROTEIN"/>
    <property type="match status" value="1"/>
</dbReference>
<keyword evidence="7" id="KW-1185">Reference proteome</keyword>
<dbReference type="CDD" id="cd13629">
    <property type="entry name" value="PBP2_Dsm1740"/>
    <property type="match status" value="1"/>
</dbReference>
<evidence type="ECO:0000259" key="5">
    <source>
        <dbReference type="SMART" id="SM00079"/>
    </source>
</evidence>
<dbReference type="InterPro" id="IPR001638">
    <property type="entry name" value="Solute-binding_3/MltF_N"/>
</dbReference>
<dbReference type="GO" id="GO:0015276">
    <property type="term" value="F:ligand-gated monoatomic ion channel activity"/>
    <property type="evidence" value="ECO:0007669"/>
    <property type="project" value="InterPro"/>
</dbReference>
<evidence type="ECO:0000313" key="7">
    <source>
        <dbReference type="Proteomes" id="UP000242181"/>
    </source>
</evidence>
<protein>
    <submittedName>
        <fullName evidence="6">Amino acid ABC transporter substrate-binding protein</fullName>
    </submittedName>
</protein>
<feature type="chain" id="PRO_5015145247" evidence="3">
    <location>
        <begin position="19"/>
        <end position="263"/>
    </location>
</feature>
<dbReference type="AlphaFoldDB" id="A0A2P7R5L3"/>
<dbReference type="PANTHER" id="PTHR35936">
    <property type="entry name" value="MEMBRANE-BOUND LYTIC MUREIN TRANSGLYCOSYLASE F"/>
    <property type="match status" value="1"/>
</dbReference>
<name>A0A2P7R5L3_9GAMM</name>
<feature type="domain" description="Solute-binding protein family 3/N-terminal" evidence="4">
    <location>
        <begin position="34"/>
        <end position="256"/>
    </location>
</feature>
<feature type="domain" description="Ionotropic glutamate receptor C-terminal" evidence="5">
    <location>
        <begin position="34"/>
        <end position="255"/>
    </location>
</feature>
<dbReference type="Proteomes" id="UP000242181">
    <property type="component" value="Unassembled WGS sequence"/>
</dbReference>